<dbReference type="InterPro" id="IPR045851">
    <property type="entry name" value="AMP-bd_C_sf"/>
</dbReference>
<gene>
    <name evidence="5" type="ORF">GCM10009788_19990</name>
</gene>
<evidence type="ECO:0000259" key="3">
    <source>
        <dbReference type="Pfam" id="PF00501"/>
    </source>
</evidence>
<protein>
    <submittedName>
        <fullName evidence="5">ATP-dependent acyl-CoA ligase</fullName>
    </submittedName>
</protein>
<dbReference type="PANTHER" id="PTHR43201:SF5">
    <property type="entry name" value="MEDIUM-CHAIN ACYL-COA LIGASE ACSF2, MITOCHONDRIAL"/>
    <property type="match status" value="1"/>
</dbReference>
<feature type="domain" description="AMP-binding enzyme C-terminal" evidence="4">
    <location>
        <begin position="416"/>
        <end position="491"/>
    </location>
</feature>
<feature type="domain" description="AMP-dependent synthetase/ligase" evidence="3">
    <location>
        <begin position="18"/>
        <end position="355"/>
    </location>
</feature>
<keyword evidence="6" id="KW-1185">Reference proteome</keyword>
<accession>A0ABN2ABI9</accession>
<dbReference type="EMBL" id="BAAAOR010000014">
    <property type="protein sequence ID" value="GAA1515667.1"/>
    <property type="molecule type" value="Genomic_DNA"/>
</dbReference>
<evidence type="ECO:0000256" key="1">
    <source>
        <dbReference type="ARBA" id="ARBA00006432"/>
    </source>
</evidence>
<evidence type="ECO:0000256" key="2">
    <source>
        <dbReference type="ARBA" id="ARBA00022598"/>
    </source>
</evidence>
<evidence type="ECO:0000313" key="5">
    <source>
        <dbReference type="EMBL" id="GAA1515667.1"/>
    </source>
</evidence>
<dbReference type="InterPro" id="IPR042099">
    <property type="entry name" value="ANL_N_sf"/>
</dbReference>
<evidence type="ECO:0000259" key="4">
    <source>
        <dbReference type="Pfam" id="PF13193"/>
    </source>
</evidence>
<dbReference type="Proteomes" id="UP001500842">
    <property type="component" value="Unassembled WGS sequence"/>
</dbReference>
<dbReference type="GO" id="GO:0016874">
    <property type="term" value="F:ligase activity"/>
    <property type="evidence" value="ECO:0007669"/>
    <property type="project" value="UniProtKB-KW"/>
</dbReference>
<organism evidence="5 6">
    <name type="scientific">Nocardioides humi</name>
    <dbReference type="NCBI Taxonomy" id="449461"/>
    <lineage>
        <taxon>Bacteria</taxon>
        <taxon>Bacillati</taxon>
        <taxon>Actinomycetota</taxon>
        <taxon>Actinomycetes</taxon>
        <taxon>Propionibacteriales</taxon>
        <taxon>Nocardioidaceae</taxon>
        <taxon>Nocardioides</taxon>
    </lineage>
</organism>
<dbReference type="Pfam" id="PF00501">
    <property type="entry name" value="AMP-binding"/>
    <property type="match status" value="1"/>
</dbReference>
<proteinExistence type="inferred from homology"/>
<dbReference type="InterPro" id="IPR000873">
    <property type="entry name" value="AMP-dep_synth/lig_dom"/>
</dbReference>
<sequence length="536" mass="58772">MSSAQFERELTALPSLLRRNASLAPDRVSVIYEDGTTWTAKESLEWAHGAAASLRQLGVRHGDRVALALPSGPSFLRAWWGAALLGAVVVPVNLTYRGELLWQLLEPAAPKVLVTDASFVDRLLDRPPALADLRVVFDDELGGPISEDPAAEVEVHPWHSAVYMLTSGTTGPSKLVDTSQFGCFLGGDVFFSPWGLGPDDRFLVDLPLFHAAAFRFVHASLGVGTSIVVRGRPSLDRYWEVARDAGVTATLLVSSMFSRLTAMPVRAAEREHRIRLVGGVPLPMDSEGFRSRFGIAELHTAWGMTEVPAAIHVHPGIPFRAGSIGVVREGFEVRLVDEHDREVPRGTPGQAVVRADAPWTIATEYVGQPVATAQAWRNGWFHTGDLLRQDEDGYYFFVDRDKDVVRRRGENISSFEVEAVLLGHPQIAQVACVPVRRPDVEDEVKVWVVPRAGERVAFPELLEFCVDRLPHFMVPRFFELAEELPLTPTGKVEKGTLRATGNGVRTWDRAAHGYAVTRRGLARDAGAPEAPSAAVT</sequence>
<dbReference type="Gene3D" id="3.40.50.12780">
    <property type="entry name" value="N-terminal domain of ligase-like"/>
    <property type="match status" value="1"/>
</dbReference>
<dbReference type="Pfam" id="PF13193">
    <property type="entry name" value="AMP-binding_C"/>
    <property type="match status" value="1"/>
</dbReference>
<name>A0ABN2ABI9_9ACTN</name>
<dbReference type="Gene3D" id="3.30.300.30">
    <property type="match status" value="1"/>
</dbReference>
<dbReference type="PANTHER" id="PTHR43201">
    <property type="entry name" value="ACYL-COA SYNTHETASE"/>
    <property type="match status" value="1"/>
</dbReference>
<evidence type="ECO:0000313" key="6">
    <source>
        <dbReference type="Proteomes" id="UP001500842"/>
    </source>
</evidence>
<comment type="caution">
    <text evidence="5">The sequence shown here is derived from an EMBL/GenBank/DDBJ whole genome shotgun (WGS) entry which is preliminary data.</text>
</comment>
<comment type="similarity">
    <text evidence="1">Belongs to the ATP-dependent AMP-binding enzyme family.</text>
</comment>
<dbReference type="SUPFAM" id="SSF56801">
    <property type="entry name" value="Acetyl-CoA synthetase-like"/>
    <property type="match status" value="1"/>
</dbReference>
<dbReference type="RefSeq" id="WP_344111937.1">
    <property type="nucleotide sequence ID" value="NZ_BAAAOR010000014.1"/>
</dbReference>
<keyword evidence="2 5" id="KW-0436">Ligase</keyword>
<dbReference type="InterPro" id="IPR025110">
    <property type="entry name" value="AMP-bd_C"/>
</dbReference>
<dbReference type="PROSITE" id="PS00455">
    <property type="entry name" value="AMP_BINDING"/>
    <property type="match status" value="1"/>
</dbReference>
<reference evidence="5 6" key="1">
    <citation type="journal article" date="2019" name="Int. J. Syst. Evol. Microbiol.">
        <title>The Global Catalogue of Microorganisms (GCM) 10K type strain sequencing project: providing services to taxonomists for standard genome sequencing and annotation.</title>
        <authorList>
            <consortium name="The Broad Institute Genomics Platform"/>
            <consortium name="The Broad Institute Genome Sequencing Center for Infectious Disease"/>
            <person name="Wu L."/>
            <person name="Ma J."/>
        </authorList>
    </citation>
    <scope>NUCLEOTIDE SEQUENCE [LARGE SCALE GENOMIC DNA]</scope>
    <source>
        <strain evidence="5 6">JCM 14942</strain>
    </source>
</reference>
<dbReference type="InterPro" id="IPR020845">
    <property type="entry name" value="AMP-binding_CS"/>
</dbReference>